<dbReference type="Pfam" id="PF00462">
    <property type="entry name" value="Glutaredoxin"/>
    <property type="match status" value="1"/>
</dbReference>
<dbReference type="AlphaFoldDB" id="A0A1H9Q0Q2"/>
<dbReference type="Proteomes" id="UP000199135">
    <property type="component" value="Unassembled WGS sequence"/>
</dbReference>
<dbReference type="PRINTS" id="PR00160">
    <property type="entry name" value="GLUTAREDOXIN"/>
</dbReference>
<evidence type="ECO:0000259" key="1">
    <source>
        <dbReference type="PROSITE" id="PS50404"/>
    </source>
</evidence>
<dbReference type="InterPro" id="IPR002109">
    <property type="entry name" value="Glutaredoxin"/>
</dbReference>
<dbReference type="Gene3D" id="3.40.30.10">
    <property type="entry name" value="Glutaredoxin"/>
    <property type="match status" value="1"/>
</dbReference>
<evidence type="ECO:0000313" key="4">
    <source>
        <dbReference type="Proteomes" id="UP000199128"/>
    </source>
</evidence>
<evidence type="ECO:0000313" key="5">
    <source>
        <dbReference type="Proteomes" id="UP000199135"/>
    </source>
</evidence>
<organism evidence="3 4">
    <name type="scientific">Parafannyhessea umbonata</name>
    <dbReference type="NCBI Taxonomy" id="604330"/>
    <lineage>
        <taxon>Bacteria</taxon>
        <taxon>Bacillati</taxon>
        <taxon>Actinomycetota</taxon>
        <taxon>Coriobacteriia</taxon>
        <taxon>Coriobacteriales</taxon>
        <taxon>Atopobiaceae</taxon>
        <taxon>Parafannyhessea</taxon>
    </lineage>
</organism>
<dbReference type="PROSITE" id="PS51354">
    <property type="entry name" value="GLUTAREDOXIN_2"/>
    <property type="match status" value="1"/>
</dbReference>
<name>A0A1H9Q0Q2_9ACTN</name>
<reference evidence="3" key="2">
    <citation type="submission" date="2016-10" db="EMBL/GenBank/DDBJ databases">
        <authorList>
            <person name="de Groot N.N."/>
        </authorList>
    </citation>
    <scope>NUCLEOTIDE SEQUENCE [LARGE SCALE GENOMIC DNA]</scope>
    <source>
        <strain evidence="3">KHGC19</strain>
    </source>
</reference>
<dbReference type="RefSeq" id="WP_078687327.1">
    <property type="nucleotide sequence ID" value="NZ_FNWT01000003.1"/>
</dbReference>
<dbReference type="Proteomes" id="UP000199128">
    <property type="component" value="Unassembled WGS sequence"/>
</dbReference>
<accession>A0A1H9Q0Q2</accession>
<dbReference type="SUPFAM" id="SSF52833">
    <property type="entry name" value="Thioredoxin-like"/>
    <property type="match status" value="1"/>
</dbReference>
<evidence type="ECO:0000313" key="3">
    <source>
        <dbReference type="EMBL" id="SER53453.1"/>
    </source>
</evidence>
<proteinExistence type="predicted"/>
<keyword evidence="5" id="KW-1185">Reference proteome</keyword>
<reference evidence="4 5" key="1">
    <citation type="submission" date="2016-10" db="EMBL/GenBank/DDBJ databases">
        <authorList>
            <person name="Varghese N."/>
            <person name="Submissions S."/>
        </authorList>
    </citation>
    <scope>NUCLEOTIDE SEQUENCE [LARGE SCALE GENOMIC DNA]</scope>
    <source>
        <strain evidence="4">KHGC19</strain>
        <strain evidence="2 5">WCP15</strain>
    </source>
</reference>
<dbReference type="InterPro" id="IPR014025">
    <property type="entry name" value="Glutaredoxin_subgr"/>
</dbReference>
<dbReference type="InterPro" id="IPR004045">
    <property type="entry name" value="Glutathione_S-Trfase_N"/>
</dbReference>
<dbReference type="EMBL" id="FNWT01000003">
    <property type="protein sequence ID" value="SEH47755.1"/>
    <property type="molecule type" value="Genomic_DNA"/>
</dbReference>
<dbReference type="EMBL" id="FOGP01000004">
    <property type="protein sequence ID" value="SER53453.1"/>
    <property type="molecule type" value="Genomic_DNA"/>
</dbReference>
<dbReference type="CDD" id="cd00570">
    <property type="entry name" value="GST_N_family"/>
    <property type="match status" value="1"/>
</dbReference>
<sequence length="81" mass="9174">MAEEKELVLYYKPTCPFCAKVLDFMEEDGIELPLRNILTDDAALKTLIEVGGKKQVPCLFIDGEPLYESNDIIDYLRANCS</sequence>
<dbReference type="PROSITE" id="PS50404">
    <property type="entry name" value="GST_NTER"/>
    <property type="match status" value="1"/>
</dbReference>
<gene>
    <name evidence="3" type="ORF">SAMN05216446_1204</name>
    <name evidence="2" type="ORF">SAMN05216447_10381</name>
</gene>
<dbReference type="InterPro" id="IPR036249">
    <property type="entry name" value="Thioredoxin-like_sf"/>
</dbReference>
<evidence type="ECO:0000313" key="2">
    <source>
        <dbReference type="EMBL" id="SEH47755.1"/>
    </source>
</evidence>
<protein>
    <submittedName>
        <fullName evidence="3">Glutaredoxin</fullName>
    </submittedName>
</protein>
<feature type="domain" description="GST N-terminal" evidence="1">
    <location>
        <begin position="5"/>
        <end position="81"/>
    </location>
</feature>